<dbReference type="InterPro" id="IPR011527">
    <property type="entry name" value="ABC1_TM_dom"/>
</dbReference>
<evidence type="ECO:0000256" key="3">
    <source>
        <dbReference type="ARBA" id="ARBA00023136"/>
    </source>
</evidence>
<name>A0ABP0HSX4_9DINO</name>
<keyword evidence="3 4" id="KW-0472">Membrane</keyword>
<evidence type="ECO:0000313" key="6">
    <source>
        <dbReference type="EMBL" id="CAK8993329.1"/>
    </source>
</evidence>
<protein>
    <recommendedName>
        <fullName evidence="5">ABC transmembrane type-1 domain-containing protein</fullName>
    </recommendedName>
</protein>
<keyword evidence="2 4" id="KW-1133">Transmembrane helix</keyword>
<evidence type="ECO:0000256" key="4">
    <source>
        <dbReference type="SAM" id="Phobius"/>
    </source>
</evidence>
<dbReference type="Proteomes" id="UP001642484">
    <property type="component" value="Unassembled WGS sequence"/>
</dbReference>
<evidence type="ECO:0000259" key="5">
    <source>
        <dbReference type="PROSITE" id="PS50929"/>
    </source>
</evidence>
<feature type="transmembrane region" description="Helical" evidence="4">
    <location>
        <begin position="702"/>
        <end position="726"/>
    </location>
</feature>
<dbReference type="PROSITE" id="PS50929">
    <property type="entry name" value="ABC_TM1F"/>
    <property type="match status" value="1"/>
</dbReference>
<evidence type="ECO:0000256" key="1">
    <source>
        <dbReference type="ARBA" id="ARBA00022692"/>
    </source>
</evidence>
<keyword evidence="1 4" id="KW-0812">Transmembrane</keyword>
<dbReference type="Gene3D" id="1.20.1560.10">
    <property type="entry name" value="ABC transporter type 1, transmembrane domain"/>
    <property type="match status" value="1"/>
</dbReference>
<feature type="domain" description="ABC transmembrane type-1" evidence="5">
    <location>
        <begin position="607"/>
        <end position="752"/>
    </location>
</feature>
<evidence type="ECO:0000313" key="7">
    <source>
        <dbReference type="Proteomes" id="UP001642484"/>
    </source>
</evidence>
<feature type="transmembrane region" description="Helical" evidence="4">
    <location>
        <begin position="59"/>
        <end position="81"/>
    </location>
</feature>
<sequence>MLTSRLAQSKGILVGYLGPRSVEMDASYFSKMLASLSSLPSLLSSSTGLGAFASTGSQSVAVVNLVISLAILVILFLLLPWRRLRWPLPMPWDIFRQVSFANLRMVCPESHALDSELLEVTELDPKRFRDVKSDEATLPLQELLEWIAKHPFTGYKGGIARLVAKILWLERGNPDLESEIQGFNDIDLICFLQDGEEQQKAEMKELVDAGLSIGGIPVEAQDVEYSYDTIPHVLATRDLTQNQCIIVSDGAGRVFLINAQICHKHTLQSKTAPAAASDNSTLDDLGNVVAKPRAVGRAIIQWMKGRARIVELSEATTKFYRAQKLPKMTLFQVFCKAKGNEMYMKVYTELLRLGFVDHQQFPHVLWGECYAYVNSLISRHGYRLELESDFDSAAVEKWKEAKYAEQLARTRISIFRDFRFHRMVLDETFLMPYVIADTPLTAGLKGHTDAGQLEHPSREHLTRLRRLQSRTAIAAEGGSLTSSTARFEQTQPGTTFRLGGSEAADSAIRLIRSTAHEKGEEKARQIVERILSSGGAFLEQDDLPDDQHDPLLNQNMFGKLTMTETFLHLCRIAKIAWPRFLASFLVNGFAAVLFVLVINHVVSAYWLLCAAAANALGAWLFISASNHAMLNVLSSMFLALLNIKADAFSTRMFSEVWSRLVGDTRALQGVLESCSELTIEALTAIGAFFVLSSSVEPSCDSAIWGTLLLVLSTGVSMVAISLLAGFSLRHASRMSRSMIGYLYSYMFTSLSNFFETKFIPELFASTTAAYETIQGASLEQRKRLLLIHQVVSIFLRVTEFAALTQALYRIVHSSTDTSCLHSYSIEAMSIPILLSALRRASEALLQLFASVGSLERLFLLSRALLRYSTPRFDGINRIASDRIMVEIPHSFTVSLGSPQFGPFAQIPPLASVKPGSLNAWAMPRGSGATTLAKIFLRIVDAPARVKIDGEHVEQYEQETLNFAIHVIDHAPLPSSVARTPGQGHTLAEYVQLDLEDVGTPLDACLHQAGIWDQVANIPHGIECTEWSSYMTKPEAFRVQLARAIFRASLGTIRMLMVLDPLRHCNASEIDETRRSWIQALRPLMKDTLVLIIDQTSDPRKWAD</sequence>
<feature type="transmembrane region" description="Helical" evidence="4">
    <location>
        <begin position="604"/>
        <end position="621"/>
    </location>
</feature>
<feature type="transmembrane region" description="Helical" evidence="4">
    <location>
        <begin position="738"/>
        <end position="754"/>
    </location>
</feature>
<organism evidence="6 7">
    <name type="scientific">Durusdinium trenchii</name>
    <dbReference type="NCBI Taxonomy" id="1381693"/>
    <lineage>
        <taxon>Eukaryota</taxon>
        <taxon>Sar</taxon>
        <taxon>Alveolata</taxon>
        <taxon>Dinophyceae</taxon>
        <taxon>Suessiales</taxon>
        <taxon>Symbiodiniaceae</taxon>
        <taxon>Durusdinium</taxon>
    </lineage>
</organism>
<comment type="caution">
    <text evidence="6">The sequence shown here is derived from an EMBL/GenBank/DDBJ whole genome shotgun (WGS) entry which is preliminary data.</text>
</comment>
<reference evidence="6 7" key="1">
    <citation type="submission" date="2024-02" db="EMBL/GenBank/DDBJ databases">
        <authorList>
            <person name="Chen Y."/>
            <person name="Shah S."/>
            <person name="Dougan E. K."/>
            <person name="Thang M."/>
            <person name="Chan C."/>
        </authorList>
    </citation>
    <scope>NUCLEOTIDE SEQUENCE [LARGE SCALE GENOMIC DNA]</scope>
</reference>
<proteinExistence type="predicted"/>
<keyword evidence="7" id="KW-1185">Reference proteome</keyword>
<dbReference type="SUPFAM" id="SSF90123">
    <property type="entry name" value="ABC transporter transmembrane region"/>
    <property type="match status" value="1"/>
</dbReference>
<dbReference type="Gene3D" id="3.40.50.300">
    <property type="entry name" value="P-loop containing nucleotide triphosphate hydrolases"/>
    <property type="match status" value="1"/>
</dbReference>
<feature type="transmembrane region" description="Helical" evidence="4">
    <location>
        <begin position="580"/>
        <end position="598"/>
    </location>
</feature>
<accession>A0ABP0HSX4</accession>
<dbReference type="InterPro" id="IPR027417">
    <property type="entry name" value="P-loop_NTPase"/>
</dbReference>
<dbReference type="EMBL" id="CAXAMN010001225">
    <property type="protein sequence ID" value="CAK8993329.1"/>
    <property type="molecule type" value="Genomic_DNA"/>
</dbReference>
<dbReference type="InterPro" id="IPR036640">
    <property type="entry name" value="ABC1_TM_sf"/>
</dbReference>
<evidence type="ECO:0000256" key="2">
    <source>
        <dbReference type="ARBA" id="ARBA00022989"/>
    </source>
</evidence>
<gene>
    <name evidence="6" type="ORF">CCMP2556_LOCUS3201</name>
</gene>